<sequence>PSDIQVSWQPLSHKLSRGRVSATDGAMTQLELSGHKTHHLLEGLQPDTTYLLRIAAATSVGWGEPTPKASSTK</sequence>
<protein>
    <recommendedName>
        <fullName evidence="1">Fibronectin type-III domain-containing protein</fullName>
    </recommendedName>
</protein>
<dbReference type="EMBL" id="JAMKFB020000018">
    <property type="protein sequence ID" value="KAL0167503.1"/>
    <property type="molecule type" value="Genomic_DNA"/>
</dbReference>
<keyword evidence="3" id="KW-1185">Reference proteome</keyword>
<dbReference type="PROSITE" id="PS50853">
    <property type="entry name" value="FN3"/>
    <property type="match status" value="1"/>
</dbReference>
<feature type="domain" description="Fibronectin type-III" evidence="1">
    <location>
        <begin position="1"/>
        <end position="73"/>
    </location>
</feature>
<feature type="non-terminal residue" evidence="2">
    <location>
        <position position="73"/>
    </location>
</feature>
<dbReference type="InterPro" id="IPR003961">
    <property type="entry name" value="FN3_dom"/>
</dbReference>
<dbReference type="Pfam" id="PF00041">
    <property type="entry name" value="fn3"/>
    <property type="match status" value="1"/>
</dbReference>
<organism evidence="2 3">
    <name type="scientific">Cirrhinus mrigala</name>
    <name type="common">Mrigala</name>
    <dbReference type="NCBI Taxonomy" id="683832"/>
    <lineage>
        <taxon>Eukaryota</taxon>
        <taxon>Metazoa</taxon>
        <taxon>Chordata</taxon>
        <taxon>Craniata</taxon>
        <taxon>Vertebrata</taxon>
        <taxon>Euteleostomi</taxon>
        <taxon>Actinopterygii</taxon>
        <taxon>Neopterygii</taxon>
        <taxon>Teleostei</taxon>
        <taxon>Ostariophysi</taxon>
        <taxon>Cypriniformes</taxon>
        <taxon>Cyprinidae</taxon>
        <taxon>Labeoninae</taxon>
        <taxon>Labeonini</taxon>
        <taxon>Cirrhinus</taxon>
    </lineage>
</organism>
<evidence type="ECO:0000259" key="1">
    <source>
        <dbReference type="PROSITE" id="PS50853"/>
    </source>
</evidence>
<dbReference type="InterPro" id="IPR036116">
    <property type="entry name" value="FN3_sf"/>
</dbReference>
<dbReference type="Gene3D" id="2.60.40.10">
    <property type="entry name" value="Immunoglobulins"/>
    <property type="match status" value="1"/>
</dbReference>
<reference evidence="2 3" key="1">
    <citation type="submission" date="2024-05" db="EMBL/GenBank/DDBJ databases">
        <title>Genome sequencing and assembly of Indian major carp, Cirrhinus mrigala (Hamilton, 1822).</title>
        <authorList>
            <person name="Mohindra V."/>
            <person name="Chowdhury L.M."/>
            <person name="Lal K."/>
            <person name="Jena J.K."/>
        </authorList>
    </citation>
    <scope>NUCLEOTIDE SEQUENCE [LARGE SCALE GENOMIC DNA]</scope>
    <source>
        <strain evidence="2">CM1030</strain>
        <tissue evidence="2">Blood</tissue>
    </source>
</reference>
<feature type="non-terminal residue" evidence="2">
    <location>
        <position position="1"/>
    </location>
</feature>
<gene>
    <name evidence="2" type="ORF">M9458_035725</name>
</gene>
<evidence type="ECO:0000313" key="2">
    <source>
        <dbReference type="EMBL" id="KAL0167503.1"/>
    </source>
</evidence>
<dbReference type="SUPFAM" id="SSF49265">
    <property type="entry name" value="Fibronectin type III"/>
    <property type="match status" value="1"/>
</dbReference>
<dbReference type="InterPro" id="IPR013783">
    <property type="entry name" value="Ig-like_fold"/>
</dbReference>
<proteinExistence type="predicted"/>
<dbReference type="CDD" id="cd00063">
    <property type="entry name" value="FN3"/>
    <property type="match status" value="1"/>
</dbReference>
<name>A0ABD0P062_CIRMR</name>
<dbReference type="AlphaFoldDB" id="A0ABD0P062"/>
<comment type="caution">
    <text evidence="2">The sequence shown here is derived from an EMBL/GenBank/DDBJ whole genome shotgun (WGS) entry which is preliminary data.</text>
</comment>
<accession>A0ABD0P062</accession>
<evidence type="ECO:0000313" key="3">
    <source>
        <dbReference type="Proteomes" id="UP001529510"/>
    </source>
</evidence>
<dbReference type="Proteomes" id="UP001529510">
    <property type="component" value="Unassembled WGS sequence"/>
</dbReference>